<comment type="subcellular location">
    <subcellularLocation>
        <location evidence="1">Cell membrane</location>
        <topology evidence="1">Multi-pass membrane protein</topology>
    </subcellularLocation>
</comment>
<keyword evidence="2" id="KW-1003">Cell membrane</keyword>
<feature type="transmembrane region" description="Helical" evidence="8">
    <location>
        <begin position="270"/>
        <end position="292"/>
    </location>
</feature>
<keyword evidence="10" id="KW-1185">Reference proteome</keyword>
<comment type="similarity">
    <text evidence="7">Belongs to the glycosyltransferase 87 family.</text>
</comment>
<feature type="transmembrane region" description="Helical" evidence="8">
    <location>
        <begin position="124"/>
        <end position="154"/>
    </location>
</feature>
<name>A0A1G8S0X4_9FLAO</name>
<evidence type="ECO:0000256" key="6">
    <source>
        <dbReference type="ARBA" id="ARBA00023136"/>
    </source>
</evidence>
<organism evidence="9 10">
    <name type="scientific">Flavobacterium noncentrifugens</name>
    <dbReference type="NCBI Taxonomy" id="1128970"/>
    <lineage>
        <taxon>Bacteria</taxon>
        <taxon>Pseudomonadati</taxon>
        <taxon>Bacteroidota</taxon>
        <taxon>Flavobacteriia</taxon>
        <taxon>Flavobacteriales</taxon>
        <taxon>Flavobacteriaceae</taxon>
        <taxon>Flavobacterium</taxon>
    </lineage>
</organism>
<feature type="transmembrane region" description="Helical" evidence="8">
    <location>
        <begin position="343"/>
        <end position="362"/>
    </location>
</feature>
<keyword evidence="5 8" id="KW-1133">Transmembrane helix</keyword>
<keyword evidence="6 8" id="KW-0472">Membrane</keyword>
<feature type="transmembrane region" description="Helical" evidence="8">
    <location>
        <begin position="166"/>
        <end position="192"/>
    </location>
</feature>
<evidence type="ECO:0000256" key="1">
    <source>
        <dbReference type="ARBA" id="ARBA00004651"/>
    </source>
</evidence>
<sequence>MKQAVQKYSYWIPIVLHCVFYIFKAAAFPAGDFANYYFGGKFLADGHFNAAVYFPYEFNKAIADLGYSNIFVSYAPNTPFLAVLFVPFSLLPLAAAKILFNCISVLLFLFSLKKIVLHYKIPDFYVLLIPVLFFVPIKNELLFGQVYFLLFFLLSESWLAYEKKMFFKMSILLAVAILLKVFPALLVLVFVFKKQFIPLLYLVFCGLFLMAFSMLFTGINIWEFYFFSVLPKASNGEIAGEYVANYQSVFMFLKQLLVYDKTWNPTGFDLPVLFVALLLAFKIKLVAIGFYISRKANNSLFVLAYWIVAMVLISPYGSTYTFILLIFPVFALVKSPYSTVVKTAAFLLLMLVNFIPVAQLVVLPFPVSYLRLFALLGFFGILVWMMIRYVNLKIISVVVVVPFLLVLILKKKEMVVSDCVLKNPPILIYDFKVSGNELTYYYWNENGENRKTIAFEAKHNISSKIKHNQVFYNGKKMATDSGHKSKALVIDKKILYLSDFGRGIGFYNLRMVSVK</sequence>
<proteinExistence type="inferred from homology"/>
<evidence type="ECO:0000256" key="5">
    <source>
        <dbReference type="ARBA" id="ARBA00022989"/>
    </source>
</evidence>
<feature type="transmembrane region" description="Helical" evidence="8">
    <location>
        <begin position="393"/>
        <end position="409"/>
    </location>
</feature>
<dbReference type="EMBL" id="FNEZ01000001">
    <property type="protein sequence ID" value="SDJ22859.1"/>
    <property type="molecule type" value="Genomic_DNA"/>
</dbReference>
<evidence type="ECO:0000256" key="2">
    <source>
        <dbReference type="ARBA" id="ARBA00022475"/>
    </source>
</evidence>
<dbReference type="GO" id="GO:0016758">
    <property type="term" value="F:hexosyltransferase activity"/>
    <property type="evidence" value="ECO:0007669"/>
    <property type="project" value="InterPro"/>
</dbReference>
<evidence type="ECO:0000256" key="3">
    <source>
        <dbReference type="ARBA" id="ARBA00022679"/>
    </source>
</evidence>
<dbReference type="InterPro" id="IPR018584">
    <property type="entry name" value="GT87"/>
</dbReference>
<keyword evidence="4 8" id="KW-0812">Transmembrane</keyword>
<feature type="transmembrane region" description="Helical" evidence="8">
    <location>
        <begin position="80"/>
        <end position="112"/>
    </location>
</feature>
<dbReference type="Proteomes" id="UP000199580">
    <property type="component" value="Unassembled WGS sequence"/>
</dbReference>
<keyword evidence="3" id="KW-0808">Transferase</keyword>
<accession>A0A1G8S0X4</accession>
<dbReference type="OrthoDB" id="1303617at2"/>
<dbReference type="STRING" id="1128970.SAMN04487935_0364"/>
<feature type="transmembrane region" description="Helical" evidence="8">
    <location>
        <begin position="304"/>
        <end position="331"/>
    </location>
</feature>
<feature type="transmembrane region" description="Helical" evidence="8">
    <location>
        <begin position="199"/>
        <end position="222"/>
    </location>
</feature>
<feature type="transmembrane region" description="Helical" evidence="8">
    <location>
        <begin position="12"/>
        <end position="31"/>
    </location>
</feature>
<gene>
    <name evidence="9" type="ORF">SAMN04487935_0364</name>
</gene>
<reference evidence="9 10" key="1">
    <citation type="submission" date="2016-10" db="EMBL/GenBank/DDBJ databases">
        <authorList>
            <person name="de Groot N.N."/>
        </authorList>
    </citation>
    <scope>NUCLEOTIDE SEQUENCE [LARGE SCALE GENOMIC DNA]</scope>
    <source>
        <strain evidence="9 10">CGMCC 1.10076</strain>
    </source>
</reference>
<dbReference type="GO" id="GO:0005886">
    <property type="term" value="C:plasma membrane"/>
    <property type="evidence" value="ECO:0007669"/>
    <property type="project" value="UniProtKB-SubCell"/>
</dbReference>
<evidence type="ECO:0000256" key="4">
    <source>
        <dbReference type="ARBA" id="ARBA00022692"/>
    </source>
</evidence>
<protein>
    <recommendedName>
        <fullName evidence="11">DUF2029 domain-containing protein</fullName>
    </recommendedName>
</protein>
<evidence type="ECO:0000256" key="8">
    <source>
        <dbReference type="SAM" id="Phobius"/>
    </source>
</evidence>
<evidence type="ECO:0000256" key="7">
    <source>
        <dbReference type="ARBA" id="ARBA00024033"/>
    </source>
</evidence>
<dbReference type="RefSeq" id="WP_091391576.1">
    <property type="nucleotide sequence ID" value="NZ_BKAI01000001.1"/>
</dbReference>
<dbReference type="Pfam" id="PF09594">
    <property type="entry name" value="GT87"/>
    <property type="match status" value="1"/>
</dbReference>
<evidence type="ECO:0000313" key="10">
    <source>
        <dbReference type="Proteomes" id="UP000199580"/>
    </source>
</evidence>
<evidence type="ECO:0000313" key="9">
    <source>
        <dbReference type="EMBL" id="SDJ22859.1"/>
    </source>
</evidence>
<dbReference type="AlphaFoldDB" id="A0A1G8S0X4"/>
<feature type="transmembrane region" description="Helical" evidence="8">
    <location>
        <begin position="369"/>
        <end position="387"/>
    </location>
</feature>
<evidence type="ECO:0008006" key="11">
    <source>
        <dbReference type="Google" id="ProtNLM"/>
    </source>
</evidence>